<feature type="signal peptide" evidence="1">
    <location>
        <begin position="1"/>
        <end position="28"/>
    </location>
</feature>
<dbReference type="AlphaFoldDB" id="A0AAV7NJ65"/>
<evidence type="ECO:0000313" key="2">
    <source>
        <dbReference type="EMBL" id="KAJ1116082.1"/>
    </source>
</evidence>
<dbReference type="EMBL" id="JANPWB010000012">
    <property type="protein sequence ID" value="KAJ1116082.1"/>
    <property type="molecule type" value="Genomic_DNA"/>
</dbReference>
<name>A0AAV7NJ65_PLEWA</name>
<reference evidence="2" key="1">
    <citation type="journal article" date="2022" name="bioRxiv">
        <title>Sequencing and chromosome-scale assembly of the giantPleurodeles waltlgenome.</title>
        <authorList>
            <person name="Brown T."/>
            <person name="Elewa A."/>
            <person name="Iarovenko S."/>
            <person name="Subramanian E."/>
            <person name="Araus A.J."/>
            <person name="Petzold A."/>
            <person name="Susuki M."/>
            <person name="Suzuki K.-i.T."/>
            <person name="Hayashi T."/>
            <person name="Toyoda A."/>
            <person name="Oliveira C."/>
            <person name="Osipova E."/>
            <person name="Leigh N.D."/>
            <person name="Simon A."/>
            <person name="Yun M.H."/>
        </authorList>
    </citation>
    <scope>NUCLEOTIDE SEQUENCE</scope>
    <source>
        <strain evidence="2">20211129_DDA</strain>
        <tissue evidence="2">Liver</tissue>
    </source>
</reference>
<accession>A0AAV7NJ65</accession>
<evidence type="ECO:0000313" key="3">
    <source>
        <dbReference type="Proteomes" id="UP001066276"/>
    </source>
</evidence>
<keyword evidence="1" id="KW-0732">Signal</keyword>
<proteinExistence type="predicted"/>
<dbReference type="Proteomes" id="UP001066276">
    <property type="component" value="Chromosome 8"/>
</dbReference>
<protein>
    <recommendedName>
        <fullName evidence="4">Secreted protein</fullName>
    </recommendedName>
</protein>
<organism evidence="2 3">
    <name type="scientific">Pleurodeles waltl</name>
    <name type="common">Iberian ribbed newt</name>
    <dbReference type="NCBI Taxonomy" id="8319"/>
    <lineage>
        <taxon>Eukaryota</taxon>
        <taxon>Metazoa</taxon>
        <taxon>Chordata</taxon>
        <taxon>Craniata</taxon>
        <taxon>Vertebrata</taxon>
        <taxon>Euteleostomi</taxon>
        <taxon>Amphibia</taxon>
        <taxon>Batrachia</taxon>
        <taxon>Caudata</taxon>
        <taxon>Salamandroidea</taxon>
        <taxon>Salamandridae</taxon>
        <taxon>Pleurodelinae</taxon>
        <taxon>Pleurodeles</taxon>
    </lineage>
</organism>
<evidence type="ECO:0000256" key="1">
    <source>
        <dbReference type="SAM" id="SignalP"/>
    </source>
</evidence>
<keyword evidence="3" id="KW-1185">Reference proteome</keyword>
<evidence type="ECO:0008006" key="4">
    <source>
        <dbReference type="Google" id="ProtNLM"/>
    </source>
</evidence>
<gene>
    <name evidence="2" type="ORF">NDU88_004301</name>
</gene>
<comment type="caution">
    <text evidence="2">The sequence shown here is derived from an EMBL/GenBank/DDBJ whole genome shotgun (WGS) entry which is preliminary data.</text>
</comment>
<sequence>MRGPPKRSRGVILTSLSLLPGFSRQLSAGYTTVGRRHLDQVFRTPAPSCHEHLTAWVALHPDDSSAHQRPQGPRQRQASVYRVYPIQGLPGAALLDSAILCANLLWACLVHLGFQVVL</sequence>
<feature type="chain" id="PRO_5043563579" description="Secreted protein" evidence="1">
    <location>
        <begin position="29"/>
        <end position="118"/>
    </location>
</feature>